<organism evidence="1 2">
    <name type="scientific">Kinneretia aquatilis</name>
    <dbReference type="NCBI Taxonomy" id="2070761"/>
    <lineage>
        <taxon>Bacteria</taxon>
        <taxon>Pseudomonadati</taxon>
        <taxon>Pseudomonadota</taxon>
        <taxon>Betaproteobacteria</taxon>
        <taxon>Burkholderiales</taxon>
        <taxon>Sphaerotilaceae</taxon>
        <taxon>Roseateles</taxon>
    </lineage>
</organism>
<proteinExistence type="predicted"/>
<comment type="caution">
    <text evidence="1">The sequence shown here is derived from an EMBL/GenBank/DDBJ whole genome shotgun (WGS) entry which is preliminary data.</text>
</comment>
<name>A0A2N8KYE2_9BURK</name>
<dbReference type="AlphaFoldDB" id="A0A2N8KYE2"/>
<keyword evidence="2" id="KW-1185">Reference proteome</keyword>
<dbReference type="Proteomes" id="UP000235916">
    <property type="component" value="Unassembled WGS sequence"/>
</dbReference>
<gene>
    <name evidence="1" type="ORF">C1O66_13750</name>
</gene>
<evidence type="ECO:0000313" key="2">
    <source>
        <dbReference type="Proteomes" id="UP000235916"/>
    </source>
</evidence>
<protein>
    <submittedName>
        <fullName evidence="1">Uncharacterized protein</fullName>
    </submittedName>
</protein>
<accession>A0A2N8KYE2</accession>
<dbReference type="EMBL" id="POSP01000003">
    <property type="protein sequence ID" value="PND38479.1"/>
    <property type="molecule type" value="Genomic_DNA"/>
</dbReference>
<sequence length="130" mass="15564">MLVRRTSWAGQLTQREALRELRAVLERRWSNELEITSNRMHWENCEFEKRIQHLWLFELKEELECRRKGFGEGDGCGCNCVLKFPAHRLIGVEELADGIGRIRKIRWHSVISFGFSLRGLRTRGQLWRRR</sequence>
<reference evidence="1 2" key="1">
    <citation type="submission" date="2018-01" db="EMBL/GenBank/DDBJ databases">
        <title>Draft genome sequence of Paucibacter aquatile CR182 isolated from freshwater of the Nakdong River.</title>
        <authorList>
            <person name="Choi A."/>
            <person name="Chung E.J."/>
        </authorList>
    </citation>
    <scope>NUCLEOTIDE SEQUENCE [LARGE SCALE GENOMIC DNA]</scope>
    <source>
        <strain evidence="1 2">CR182</strain>
    </source>
</reference>
<evidence type="ECO:0000313" key="1">
    <source>
        <dbReference type="EMBL" id="PND38479.1"/>
    </source>
</evidence>